<evidence type="ECO:0000313" key="3">
    <source>
        <dbReference type="Proteomes" id="UP000283077"/>
    </source>
</evidence>
<gene>
    <name evidence="2" type="ORF">EOE67_19325</name>
</gene>
<feature type="transmembrane region" description="Helical" evidence="1">
    <location>
        <begin position="218"/>
        <end position="236"/>
    </location>
</feature>
<dbReference type="Proteomes" id="UP000283077">
    <property type="component" value="Unassembled WGS sequence"/>
</dbReference>
<evidence type="ECO:0000313" key="2">
    <source>
        <dbReference type="EMBL" id="RVU31964.1"/>
    </source>
</evidence>
<keyword evidence="1" id="KW-0472">Membrane</keyword>
<keyword evidence="1" id="KW-1133">Transmembrane helix</keyword>
<dbReference type="OrthoDB" id="6313799at2"/>
<dbReference type="AlphaFoldDB" id="A0A437QBN6"/>
<dbReference type="EMBL" id="SACS01000033">
    <property type="protein sequence ID" value="RVU31964.1"/>
    <property type="molecule type" value="Genomic_DNA"/>
</dbReference>
<keyword evidence="1" id="KW-0812">Transmembrane</keyword>
<feature type="transmembrane region" description="Helical" evidence="1">
    <location>
        <begin position="142"/>
        <end position="165"/>
    </location>
</feature>
<protein>
    <submittedName>
        <fullName evidence="2">DUF2306 domain-containing protein</fullName>
    </submittedName>
</protein>
<feature type="transmembrane region" description="Helical" evidence="1">
    <location>
        <begin position="117"/>
        <end position="136"/>
    </location>
</feature>
<dbReference type="InterPro" id="IPR018750">
    <property type="entry name" value="DUF2306_membrane"/>
</dbReference>
<reference evidence="2 3" key="1">
    <citation type="submission" date="2019-01" db="EMBL/GenBank/DDBJ databases">
        <authorList>
            <person name="Chen W.-M."/>
        </authorList>
    </citation>
    <scope>NUCLEOTIDE SEQUENCE [LARGE SCALE GENOMIC DNA]</scope>
    <source>
        <strain evidence="2 3">KYPC3</strain>
    </source>
</reference>
<accession>A0A437QBN6</accession>
<proteinExistence type="predicted"/>
<organism evidence="2 3">
    <name type="scientific">Rheinheimera riviphila</name>
    <dbReference type="NCBI Taxonomy" id="1834037"/>
    <lineage>
        <taxon>Bacteria</taxon>
        <taxon>Pseudomonadati</taxon>
        <taxon>Pseudomonadota</taxon>
        <taxon>Gammaproteobacteria</taxon>
        <taxon>Chromatiales</taxon>
        <taxon>Chromatiaceae</taxon>
        <taxon>Rheinheimera</taxon>
    </lineage>
</organism>
<sequence length="244" mass="27182">MPEQKPQNSIAIHHHRSVNATAALNHNWPLVITLWLLMAIPGIPALLIVSLLITLLLIGPVESTVLMSLLNPHYLTAPWAVIVHGSSGAILFLTMPWQFSPALRHHHPKWHRASGRLVLLSGYTLAVSGIWMHLFLTPDELGMRFIGLLALSSGMILAFSMAFYAVLNRQFNQHRRWVCRAVAITLAALTPLFIEVVADLTLGQMVAIKPLLAPFFYDYGRLLGMGLNLLVAECLLRKTQLFAY</sequence>
<comment type="caution">
    <text evidence="2">The sequence shown here is derived from an EMBL/GenBank/DDBJ whole genome shotgun (WGS) entry which is preliminary data.</text>
</comment>
<evidence type="ECO:0000256" key="1">
    <source>
        <dbReference type="SAM" id="Phobius"/>
    </source>
</evidence>
<dbReference type="RefSeq" id="WP_127701059.1">
    <property type="nucleotide sequence ID" value="NZ_SACS01000033.1"/>
</dbReference>
<feature type="transmembrane region" description="Helical" evidence="1">
    <location>
        <begin position="34"/>
        <end position="58"/>
    </location>
</feature>
<keyword evidence="3" id="KW-1185">Reference proteome</keyword>
<name>A0A437QBN6_9GAMM</name>
<feature type="transmembrane region" description="Helical" evidence="1">
    <location>
        <begin position="177"/>
        <end position="198"/>
    </location>
</feature>
<feature type="transmembrane region" description="Helical" evidence="1">
    <location>
        <begin position="78"/>
        <end position="97"/>
    </location>
</feature>
<dbReference type="Pfam" id="PF10067">
    <property type="entry name" value="DUF2306"/>
    <property type="match status" value="1"/>
</dbReference>